<evidence type="ECO:0000313" key="2">
    <source>
        <dbReference type="EMBL" id="GFA21176.1"/>
    </source>
</evidence>
<protein>
    <recommendedName>
        <fullName evidence="3">Reverse transcriptase domain-containing protein</fullName>
    </recommendedName>
</protein>
<feature type="transmembrane region" description="Helical" evidence="1">
    <location>
        <begin position="415"/>
        <end position="437"/>
    </location>
</feature>
<name>A0A699J9B1_TANCI</name>
<gene>
    <name evidence="2" type="ORF">Tci_593148</name>
</gene>
<reference evidence="2" key="1">
    <citation type="journal article" date="2019" name="Sci. Rep.">
        <title>Draft genome of Tanacetum cinerariifolium, the natural source of mosquito coil.</title>
        <authorList>
            <person name="Yamashiro T."/>
            <person name="Shiraishi A."/>
            <person name="Satake H."/>
            <person name="Nakayama K."/>
        </authorList>
    </citation>
    <scope>NUCLEOTIDE SEQUENCE</scope>
</reference>
<feature type="non-terminal residue" evidence="2">
    <location>
        <position position="1"/>
    </location>
</feature>
<proteinExistence type="predicted"/>
<accession>A0A699J9B1</accession>
<keyword evidence="1" id="KW-0472">Membrane</keyword>
<organism evidence="2">
    <name type="scientific">Tanacetum cinerariifolium</name>
    <name type="common">Dalmatian daisy</name>
    <name type="synonym">Chrysanthemum cinerariifolium</name>
    <dbReference type="NCBI Taxonomy" id="118510"/>
    <lineage>
        <taxon>Eukaryota</taxon>
        <taxon>Viridiplantae</taxon>
        <taxon>Streptophyta</taxon>
        <taxon>Embryophyta</taxon>
        <taxon>Tracheophyta</taxon>
        <taxon>Spermatophyta</taxon>
        <taxon>Magnoliopsida</taxon>
        <taxon>eudicotyledons</taxon>
        <taxon>Gunneridae</taxon>
        <taxon>Pentapetalae</taxon>
        <taxon>asterids</taxon>
        <taxon>campanulids</taxon>
        <taxon>Asterales</taxon>
        <taxon>Asteraceae</taxon>
        <taxon>Asteroideae</taxon>
        <taxon>Anthemideae</taxon>
        <taxon>Anthemidinae</taxon>
        <taxon>Tanacetum</taxon>
    </lineage>
</organism>
<sequence>DEHLDTIPATESDEFIKSGVETLIPIPSESDGIPEHMCDVLFHDNSLLLDVSKDQFEDFSESNAEFSSTDDDSFSFDKIDYVEASPLDSELVSSEVIEIVIPEVGGIKASNDNPIFSYDPIIPGNPPNLTPSRKSDFFLEVDAFLSVDDESTSSQFPKSNLDPEGDMFLFEAFLNDDHSSDFKTKSSSTSLNSLLEETRTFDNSLPEFTTFSNVLFDADYDSDSSDDPSLSDEDVPKKIYLNPLFDEEIILMEIDPHSFNAKSDLIESMPNNDSSIIIPSKIDSLFDKFARELTLLKSIPSRINETDCHPKEEIRLTKRLLYENSSPRPPKEFVSDNSNADIKFFSPSPIPIKDSDSHMEEIDLSLNPDEPNSRDFTKDVVEDICPTKGPQVLTVLSTHPTLQLNMKFQPSSESLFAYVVWIFLPFLVYSVFPCYLLSLQNEDIIFDPSICKSTSSKPDISHRCGNVKTFNTQRSHLNTFPILIHGQNNPPLDVLLFHFYPP</sequence>
<keyword evidence="1" id="KW-1133">Transmembrane helix</keyword>
<evidence type="ECO:0008006" key="3">
    <source>
        <dbReference type="Google" id="ProtNLM"/>
    </source>
</evidence>
<dbReference type="EMBL" id="BKCJ010386383">
    <property type="protein sequence ID" value="GFA21176.1"/>
    <property type="molecule type" value="Genomic_DNA"/>
</dbReference>
<dbReference type="AlphaFoldDB" id="A0A699J9B1"/>
<evidence type="ECO:0000256" key="1">
    <source>
        <dbReference type="SAM" id="Phobius"/>
    </source>
</evidence>
<comment type="caution">
    <text evidence="2">The sequence shown here is derived from an EMBL/GenBank/DDBJ whole genome shotgun (WGS) entry which is preliminary data.</text>
</comment>
<keyword evidence="1" id="KW-0812">Transmembrane</keyword>